<gene>
    <name evidence="1" type="ORF">At1D1609_18160</name>
</gene>
<dbReference type="AlphaFoldDB" id="A0A2L2LC02"/>
<proteinExistence type="predicted"/>
<protein>
    <submittedName>
        <fullName evidence="1">Uncharacterized protein</fullName>
    </submittedName>
</protein>
<reference evidence="1 2" key="1">
    <citation type="submission" date="2018-02" db="EMBL/GenBank/DDBJ databases">
        <title>Complete genome sequence of Agrobacterium tumefaciens 1D1609.</title>
        <authorList>
            <person name="Cho S.-T."/>
            <person name="Haryono M."/>
            <person name="Chang H.-H."/>
            <person name="Santos M.N."/>
            <person name="Lai E.-M."/>
            <person name="Kuo C.-H."/>
        </authorList>
    </citation>
    <scope>NUCLEOTIDE SEQUENCE [LARGE SCALE GENOMIC DNA]</scope>
    <source>
        <strain evidence="1 2">1D1609</strain>
    </source>
</reference>
<organism evidence="1 2">
    <name type="scientific">Agrobacterium tumefaciens</name>
    <dbReference type="NCBI Taxonomy" id="358"/>
    <lineage>
        <taxon>Bacteria</taxon>
        <taxon>Pseudomonadati</taxon>
        <taxon>Pseudomonadota</taxon>
        <taxon>Alphaproteobacteria</taxon>
        <taxon>Hyphomicrobiales</taxon>
        <taxon>Rhizobiaceae</taxon>
        <taxon>Rhizobium/Agrobacterium group</taxon>
        <taxon>Agrobacterium</taxon>
        <taxon>Agrobacterium tumefaciens complex</taxon>
    </lineage>
</organism>
<accession>A0A2L2LC02</accession>
<dbReference type="Proteomes" id="UP000237717">
    <property type="component" value="Chromosome I"/>
</dbReference>
<sequence>MAETRTKKQIEANRIDMEIFRVIGMLDQFAEEYDDADVAALSRTMFCSRGDIRKHMHGNDRRATV</sequence>
<evidence type="ECO:0000313" key="2">
    <source>
        <dbReference type="Proteomes" id="UP000237717"/>
    </source>
</evidence>
<evidence type="ECO:0000313" key="1">
    <source>
        <dbReference type="EMBL" id="AVH41870.1"/>
    </source>
</evidence>
<dbReference type="EMBL" id="CP026924">
    <property type="protein sequence ID" value="AVH41870.1"/>
    <property type="molecule type" value="Genomic_DNA"/>
</dbReference>
<name>A0A2L2LC02_AGRTU</name>
<dbReference type="RefSeq" id="WP_104679479.1">
    <property type="nucleotide sequence ID" value="NZ_CP026924.1"/>
</dbReference>